<evidence type="ECO:0000313" key="3">
    <source>
        <dbReference type="Proteomes" id="UP000295390"/>
    </source>
</evidence>
<accession>A0A4R6TB10</accession>
<name>A0A4R6TB10_9FLAO</name>
<evidence type="ECO:0000256" key="1">
    <source>
        <dbReference type="SAM" id="Phobius"/>
    </source>
</evidence>
<dbReference type="OrthoDB" id="1453997at2"/>
<gene>
    <name evidence="2" type="ORF">DFQ07_2767</name>
</gene>
<proteinExistence type="predicted"/>
<dbReference type="EMBL" id="SNYH01000006">
    <property type="protein sequence ID" value="TDQ22749.1"/>
    <property type="molecule type" value="Genomic_DNA"/>
</dbReference>
<evidence type="ECO:0000313" key="2">
    <source>
        <dbReference type="EMBL" id="TDQ22749.1"/>
    </source>
</evidence>
<sequence length="198" mass="22317">MKKKSSTRKRVGKIVTKEKATKTLKSTGNFIADNKKELLYVAGGILVVAVGYKVYKNLQKGSEVVTDFIGKDHLENIDVTVNTDANKLTITQEQAQQFARTIYDACNIMAPLYGTDENAILEVFKKLQTGDDYKLVYKTFGMKEYNGNNAPPRSGWGRLFDVFEPRDLNYWLRSELSPSDGEVYTVVKSRIESAGYSF</sequence>
<feature type="transmembrane region" description="Helical" evidence="1">
    <location>
        <begin position="38"/>
        <end position="55"/>
    </location>
</feature>
<dbReference type="AlphaFoldDB" id="A0A4R6TB10"/>
<keyword evidence="1" id="KW-0812">Transmembrane</keyword>
<keyword evidence="1" id="KW-1133">Transmembrane helix</keyword>
<protein>
    <submittedName>
        <fullName evidence="2">Uncharacterized protein</fullName>
    </submittedName>
</protein>
<dbReference type="Proteomes" id="UP000295390">
    <property type="component" value="Unassembled WGS sequence"/>
</dbReference>
<keyword evidence="1" id="KW-0472">Membrane</keyword>
<organism evidence="2 3">
    <name type="scientific">Tenacibaculum caenipelagi</name>
    <dbReference type="NCBI Taxonomy" id="1325435"/>
    <lineage>
        <taxon>Bacteria</taxon>
        <taxon>Pseudomonadati</taxon>
        <taxon>Bacteroidota</taxon>
        <taxon>Flavobacteriia</taxon>
        <taxon>Flavobacteriales</taxon>
        <taxon>Flavobacteriaceae</taxon>
        <taxon>Tenacibaculum</taxon>
    </lineage>
</organism>
<dbReference type="RefSeq" id="WP_133537717.1">
    <property type="nucleotide sequence ID" value="NZ_SNYH01000006.1"/>
</dbReference>
<reference evidence="2 3" key="1">
    <citation type="submission" date="2019-03" db="EMBL/GenBank/DDBJ databases">
        <title>Genomic Encyclopedia of Type Strains, Phase III (KMG-III): the genomes of soil and plant-associated and newly described type strains.</title>
        <authorList>
            <person name="Whitman W."/>
        </authorList>
    </citation>
    <scope>NUCLEOTIDE SEQUENCE [LARGE SCALE GENOMIC DNA]</scope>
    <source>
        <strain evidence="2 3">CECT 8283</strain>
    </source>
</reference>
<keyword evidence="3" id="KW-1185">Reference proteome</keyword>
<comment type="caution">
    <text evidence="2">The sequence shown here is derived from an EMBL/GenBank/DDBJ whole genome shotgun (WGS) entry which is preliminary data.</text>
</comment>